<dbReference type="EMBL" id="CP093345">
    <property type="protein sequence ID" value="WOG92773.1"/>
    <property type="molecule type" value="Genomic_DNA"/>
</dbReference>
<dbReference type="Proteomes" id="UP000077755">
    <property type="component" value="Chromosome 3"/>
</dbReference>
<reference evidence="4" key="2">
    <citation type="submission" date="2022-03" db="EMBL/GenBank/DDBJ databases">
        <title>Draft title - Genomic analysis of global carrot germplasm unveils the trajectory of domestication and the origin of high carotenoid orange carrot.</title>
        <authorList>
            <person name="Iorizzo M."/>
            <person name="Ellison S."/>
            <person name="Senalik D."/>
            <person name="Macko-Podgorni A."/>
            <person name="Grzebelus D."/>
            <person name="Bostan H."/>
            <person name="Rolling W."/>
            <person name="Curaba J."/>
            <person name="Simon P."/>
        </authorList>
    </citation>
    <scope>NUCLEOTIDE SEQUENCE</scope>
    <source>
        <tissue evidence="4">Leaf</tissue>
    </source>
</reference>
<proteinExistence type="inferred from homology"/>
<evidence type="ECO:0000256" key="1">
    <source>
        <dbReference type="ARBA" id="ARBA00004370"/>
    </source>
</evidence>
<dbReference type="InterPro" id="IPR044783">
    <property type="entry name" value="PHYL"/>
</dbReference>
<keyword evidence="5" id="KW-1185">Reference proteome</keyword>
<name>A0A169W9M2_DAUCS</name>
<keyword evidence="3" id="KW-0472">Membrane</keyword>
<comment type="similarity">
    <text evidence="2">Belongs to the synaptobrevin family.</text>
</comment>
<dbReference type="OrthoDB" id="1918034at2759"/>
<dbReference type="OMA" id="QKAKQVW"/>
<dbReference type="SUPFAM" id="SSF64356">
    <property type="entry name" value="SNARE-like"/>
    <property type="match status" value="1"/>
</dbReference>
<evidence type="ECO:0000313" key="5">
    <source>
        <dbReference type="Proteomes" id="UP000077755"/>
    </source>
</evidence>
<accession>A0A169W9M2</accession>
<evidence type="ECO:0000313" key="4">
    <source>
        <dbReference type="EMBL" id="WOG92773.1"/>
    </source>
</evidence>
<dbReference type="GO" id="GO:0016020">
    <property type="term" value="C:membrane"/>
    <property type="evidence" value="ECO:0007669"/>
    <property type="project" value="UniProtKB-SubCell"/>
</dbReference>
<reference evidence="4" key="1">
    <citation type="journal article" date="2016" name="Nat. Genet.">
        <title>A high-quality carrot genome assembly provides new insights into carotenoid accumulation and asterid genome evolution.</title>
        <authorList>
            <person name="Iorizzo M."/>
            <person name="Ellison S."/>
            <person name="Senalik D."/>
            <person name="Zeng P."/>
            <person name="Satapoomin P."/>
            <person name="Huang J."/>
            <person name="Bowman M."/>
            <person name="Iovene M."/>
            <person name="Sanseverino W."/>
            <person name="Cavagnaro P."/>
            <person name="Yildiz M."/>
            <person name="Macko-Podgorni A."/>
            <person name="Moranska E."/>
            <person name="Grzebelus E."/>
            <person name="Grzebelus D."/>
            <person name="Ashrafi H."/>
            <person name="Zheng Z."/>
            <person name="Cheng S."/>
            <person name="Spooner D."/>
            <person name="Van Deynze A."/>
            <person name="Simon P."/>
        </authorList>
    </citation>
    <scope>NUCLEOTIDE SEQUENCE</scope>
    <source>
        <tissue evidence="4">Leaf</tissue>
    </source>
</reference>
<protein>
    <submittedName>
        <fullName evidence="4">Uncharacterized protein</fullName>
    </submittedName>
</protein>
<sequence>MGSNLDPDMIYYACIAKETTILAEFNSKDADLGSVALKCLEKAPELHSDFYHSVHNRTYMFIFERPYTYFAIFDENLDRPSCFLFLNSVADSFNLILDRNPVKRLTPISSHCFQGDFSPVFHQLLEPHSDLDVVPPSAGKTGADDGSVRNGSTPLLGGSAKKRFLGHFTGANKNKKKSGGAPKESKVDVSCEHHDFLGGSFGSHNKNGLFDDDKAKRVWRKHVWMVLSLDFILCVMLFIIWLCICRGFECLA</sequence>
<evidence type="ECO:0000256" key="2">
    <source>
        <dbReference type="ARBA" id="ARBA00008025"/>
    </source>
</evidence>
<dbReference type="PANTHER" id="PTHR47461:SF3">
    <property type="entry name" value="PHYTOLONGIN PHYL2.2"/>
    <property type="match status" value="1"/>
</dbReference>
<dbReference type="Gene3D" id="3.30.450.50">
    <property type="entry name" value="Longin domain"/>
    <property type="match status" value="1"/>
</dbReference>
<dbReference type="InterPro" id="IPR011012">
    <property type="entry name" value="Longin-like_dom_sf"/>
</dbReference>
<organism evidence="4 5">
    <name type="scientific">Daucus carota subsp. sativus</name>
    <name type="common">Carrot</name>
    <dbReference type="NCBI Taxonomy" id="79200"/>
    <lineage>
        <taxon>Eukaryota</taxon>
        <taxon>Viridiplantae</taxon>
        <taxon>Streptophyta</taxon>
        <taxon>Embryophyta</taxon>
        <taxon>Tracheophyta</taxon>
        <taxon>Spermatophyta</taxon>
        <taxon>Magnoliopsida</taxon>
        <taxon>eudicotyledons</taxon>
        <taxon>Gunneridae</taxon>
        <taxon>Pentapetalae</taxon>
        <taxon>asterids</taxon>
        <taxon>campanulids</taxon>
        <taxon>Apiales</taxon>
        <taxon>Apiaceae</taxon>
        <taxon>Apioideae</taxon>
        <taxon>Scandiceae</taxon>
        <taxon>Daucinae</taxon>
        <taxon>Daucus</taxon>
        <taxon>Daucus sect. Daucus</taxon>
    </lineage>
</organism>
<dbReference type="PANTHER" id="PTHR47461">
    <property type="entry name" value="PHYTOLONGIN PHYL1.2"/>
    <property type="match status" value="1"/>
</dbReference>
<dbReference type="KEGG" id="dcr:108214092"/>
<dbReference type="PROSITE" id="PS50859">
    <property type="entry name" value="LONGIN"/>
    <property type="match status" value="1"/>
</dbReference>
<gene>
    <name evidence="4" type="ORF">DCAR_0312049</name>
</gene>
<dbReference type="Gramene" id="KZN01842">
    <property type="protein sequence ID" value="KZN01842"/>
    <property type="gene ID" value="DCAR_010596"/>
</dbReference>
<dbReference type="InterPro" id="IPR010908">
    <property type="entry name" value="Longin_dom"/>
</dbReference>
<evidence type="ECO:0000256" key="3">
    <source>
        <dbReference type="ARBA" id="ARBA00023136"/>
    </source>
</evidence>
<comment type="subcellular location">
    <subcellularLocation>
        <location evidence="1">Membrane</location>
    </subcellularLocation>
</comment>
<dbReference type="AlphaFoldDB" id="A0A169W9M2"/>